<dbReference type="PROSITE" id="PS50297">
    <property type="entry name" value="ANK_REP_REGION"/>
    <property type="match status" value="1"/>
</dbReference>
<dbReference type="InterPro" id="IPR036770">
    <property type="entry name" value="Ankyrin_rpt-contain_sf"/>
</dbReference>
<dbReference type="SMART" id="SM00248">
    <property type="entry name" value="ANK"/>
    <property type="match status" value="4"/>
</dbReference>
<organism evidence="5 6">
    <name type="scientific">Multifurca ochricompacta</name>
    <dbReference type="NCBI Taxonomy" id="376703"/>
    <lineage>
        <taxon>Eukaryota</taxon>
        <taxon>Fungi</taxon>
        <taxon>Dikarya</taxon>
        <taxon>Basidiomycota</taxon>
        <taxon>Agaricomycotina</taxon>
        <taxon>Agaricomycetes</taxon>
        <taxon>Russulales</taxon>
        <taxon>Russulaceae</taxon>
        <taxon>Multifurca</taxon>
    </lineage>
</organism>
<accession>A0AAD4QPV6</accession>
<protein>
    <recommendedName>
        <fullName evidence="7">Ankyrin</fullName>
    </recommendedName>
</protein>
<evidence type="ECO:0000256" key="1">
    <source>
        <dbReference type="ARBA" id="ARBA00022737"/>
    </source>
</evidence>
<comment type="caution">
    <text evidence="5">The sequence shown here is derived from an EMBL/GenBank/DDBJ whole genome shotgun (WGS) entry which is preliminary data.</text>
</comment>
<dbReference type="InterPro" id="IPR002110">
    <property type="entry name" value="Ankyrin_rpt"/>
</dbReference>
<keyword evidence="6" id="KW-1185">Reference proteome</keyword>
<dbReference type="InterPro" id="IPR051637">
    <property type="entry name" value="Ank_repeat_dom-contain_49"/>
</dbReference>
<sequence length="839" mass="91463">MNGVTPLGFVAWLNSPEAVGILLEVGGDTVSVDGKDAYGVTPLMYATRDGNLEVVNCLLSHGAYPDHRDRNHRTSIQYALDHPQILWACEEALRYYRAREIRSANGGIKPDTPEAAPQPAAGPSGFNSTHLFTPPEILERTDVLVKAIVTTDVAKLYSLLSTLSTSSSSEGVPSLVNAPDAEAWSPIHYCASLKQPSIEVLDILYCAGADVSLFSKTGNCTPLHCLARRKRGPDALRDQSSNDALYRFVVHLVRDLRAPLQAQDHNNETCIHIAAEHGDSDEILRAMLDSDPNHIVSEMRNSRGLTPFEVAKPEFRSLFTHFHEEARPASSASHATVRPLHNSGSNPGLLLAAGALTPRTYPATLSPPPNDDGSPSPFGQVLDSLSAITLGLSLSSNFTTSEAALDRLNTLLRDTSSLSQGVMAQLYSRVDEARDDISRARELWTRADTSLDTISHALGEKLKACLLAFPGPGAEDSHESVVTRRSSSETGDNVPTSPGFATELLMLDSFGNDNSFLKPWPRTHDSVDTANLSMTQGGASENSIGHLRSHKSMSDLHRLTPPLIQDGFGAVSKPVRRARADTLTDVPTKGGRPRQISETGSEGEGKGARLKAWLKRTFLPERPPRSPVQKPEEPPSSLTTLVEKDENAAVPSAPPHPSYRILATVGKDLTRIDECMSKADKLIASIHRAIVRAERKMKHALQARKKLIHDHRRARTCAPSVEEIRLGEKGDHLSSSPAPVALRVIIPRTEAPVPSPTQSPTTRSTASSISSLASVLRVSEETETETDTEVMRRLNAVNIEGTFERVYEVLEKVDIWLKIVKRVLEDVSKREGLLLEERM</sequence>
<reference evidence="5" key="1">
    <citation type="journal article" date="2022" name="New Phytol.">
        <title>Evolutionary transition to the ectomycorrhizal habit in the genomes of a hyperdiverse lineage of mushroom-forming fungi.</title>
        <authorList>
            <person name="Looney B."/>
            <person name="Miyauchi S."/>
            <person name="Morin E."/>
            <person name="Drula E."/>
            <person name="Courty P.E."/>
            <person name="Kohler A."/>
            <person name="Kuo A."/>
            <person name="LaButti K."/>
            <person name="Pangilinan J."/>
            <person name="Lipzen A."/>
            <person name="Riley R."/>
            <person name="Andreopoulos W."/>
            <person name="He G."/>
            <person name="Johnson J."/>
            <person name="Nolan M."/>
            <person name="Tritt A."/>
            <person name="Barry K.W."/>
            <person name="Grigoriev I.V."/>
            <person name="Nagy L.G."/>
            <person name="Hibbett D."/>
            <person name="Henrissat B."/>
            <person name="Matheny P.B."/>
            <person name="Labbe J."/>
            <person name="Martin F.M."/>
        </authorList>
    </citation>
    <scope>NUCLEOTIDE SEQUENCE</scope>
    <source>
        <strain evidence="5">BPL690</strain>
    </source>
</reference>
<dbReference type="PANTHER" id="PTHR24180">
    <property type="entry name" value="CYCLIN-DEPENDENT KINASE INHIBITOR 2C-RELATED"/>
    <property type="match status" value="1"/>
</dbReference>
<evidence type="ECO:0000256" key="2">
    <source>
        <dbReference type="ARBA" id="ARBA00023043"/>
    </source>
</evidence>
<gene>
    <name evidence="5" type="ORF">B0F90DRAFT_1303492</name>
</gene>
<feature type="region of interest" description="Disordered" evidence="4">
    <location>
        <begin position="580"/>
        <end position="638"/>
    </location>
</feature>
<proteinExistence type="predicted"/>
<dbReference type="PROSITE" id="PS50088">
    <property type="entry name" value="ANK_REPEAT"/>
    <property type="match status" value="1"/>
</dbReference>
<evidence type="ECO:0000256" key="3">
    <source>
        <dbReference type="PROSITE-ProRule" id="PRU00023"/>
    </source>
</evidence>
<evidence type="ECO:0000313" key="6">
    <source>
        <dbReference type="Proteomes" id="UP001203297"/>
    </source>
</evidence>
<keyword evidence="2 3" id="KW-0040">ANK repeat</keyword>
<feature type="repeat" description="ANK" evidence="3">
    <location>
        <begin position="38"/>
        <end position="70"/>
    </location>
</feature>
<dbReference type="EMBL" id="WTXG01000008">
    <property type="protein sequence ID" value="KAI0303613.1"/>
    <property type="molecule type" value="Genomic_DNA"/>
</dbReference>
<evidence type="ECO:0008006" key="7">
    <source>
        <dbReference type="Google" id="ProtNLM"/>
    </source>
</evidence>
<dbReference type="Proteomes" id="UP001203297">
    <property type="component" value="Unassembled WGS sequence"/>
</dbReference>
<evidence type="ECO:0000256" key="4">
    <source>
        <dbReference type="SAM" id="MobiDB-lite"/>
    </source>
</evidence>
<feature type="region of interest" description="Disordered" evidence="4">
    <location>
        <begin position="106"/>
        <end position="125"/>
    </location>
</feature>
<dbReference type="Gene3D" id="1.25.40.20">
    <property type="entry name" value="Ankyrin repeat-containing domain"/>
    <property type="match status" value="2"/>
</dbReference>
<dbReference type="AlphaFoldDB" id="A0AAD4QPV6"/>
<evidence type="ECO:0000313" key="5">
    <source>
        <dbReference type="EMBL" id="KAI0303613.1"/>
    </source>
</evidence>
<dbReference type="PANTHER" id="PTHR24180:SF45">
    <property type="entry name" value="POLY [ADP-RIBOSE] POLYMERASE TANKYRASE"/>
    <property type="match status" value="1"/>
</dbReference>
<dbReference type="SUPFAM" id="SSF48403">
    <property type="entry name" value="Ankyrin repeat"/>
    <property type="match status" value="2"/>
</dbReference>
<name>A0AAD4QPV6_9AGAM</name>
<keyword evidence="1" id="KW-0677">Repeat</keyword>
<dbReference type="Pfam" id="PF12796">
    <property type="entry name" value="Ank_2"/>
    <property type="match status" value="1"/>
</dbReference>